<feature type="transmembrane region" description="Helical" evidence="6">
    <location>
        <begin position="21"/>
        <end position="43"/>
    </location>
</feature>
<feature type="transmembrane region" description="Helical" evidence="6">
    <location>
        <begin position="141"/>
        <end position="160"/>
    </location>
</feature>
<evidence type="ECO:0000256" key="6">
    <source>
        <dbReference type="SAM" id="Phobius"/>
    </source>
</evidence>
<dbReference type="AlphaFoldDB" id="A0A1J9R6L7"/>
<dbReference type="InterPro" id="IPR051987">
    <property type="entry name" value="Sigma-2_receptor-like"/>
</dbReference>
<evidence type="ECO:0000256" key="3">
    <source>
        <dbReference type="ARBA" id="ARBA00022989"/>
    </source>
</evidence>
<evidence type="ECO:0000256" key="1">
    <source>
        <dbReference type="ARBA" id="ARBA00004141"/>
    </source>
</evidence>
<dbReference type="Proteomes" id="UP000242791">
    <property type="component" value="Unassembled WGS sequence"/>
</dbReference>
<name>A0A1J9R6L7_9EURO</name>
<keyword evidence="9" id="KW-1185">Reference proteome</keyword>
<feature type="transmembrane region" description="Helical" evidence="6">
    <location>
        <begin position="74"/>
        <end position="94"/>
    </location>
</feature>
<dbReference type="OrthoDB" id="433124at2759"/>
<dbReference type="PANTHER" id="PTHR31204:SF1">
    <property type="entry name" value="SIGMA INTRACELLULAR RECEPTOR 2"/>
    <property type="match status" value="1"/>
</dbReference>
<keyword evidence="4 5" id="KW-0472">Membrane</keyword>
<dbReference type="GO" id="GO:0016020">
    <property type="term" value="C:membrane"/>
    <property type="evidence" value="ECO:0007669"/>
    <property type="project" value="UniProtKB-SubCell"/>
</dbReference>
<evidence type="ECO:0000313" key="9">
    <source>
        <dbReference type="Proteomes" id="UP000242791"/>
    </source>
</evidence>
<evidence type="ECO:0000256" key="2">
    <source>
        <dbReference type="ARBA" id="ARBA00022692"/>
    </source>
</evidence>
<comment type="subcellular location">
    <subcellularLocation>
        <location evidence="1">Membrane</location>
        <topology evidence="1">Multi-pass membrane protein</topology>
    </subcellularLocation>
</comment>
<organism evidence="8 9">
    <name type="scientific">Blastomyces percursus</name>
    <dbReference type="NCBI Taxonomy" id="1658174"/>
    <lineage>
        <taxon>Eukaryota</taxon>
        <taxon>Fungi</taxon>
        <taxon>Dikarya</taxon>
        <taxon>Ascomycota</taxon>
        <taxon>Pezizomycotina</taxon>
        <taxon>Eurotiomycetes</taxon>
        <taxon>Eurotiomycetidae</taxon>
        <taxon>Onygenales</taxon>
        <taxon>Ajellomycetaceae</taxon>
        <taxon>Blastomyces</taxon>
    </lineage>
</organism>
<sequence length="382" mass="43648">MVRTPPQRVPPRSIWSRKLDILYVVFLSTTVFLAFAIDFVPFYPAGLFPQWATAVHDFYVNNYNDPLYVKDPPFFQLFVAIEVLYSVPLSLWAIRGLIQDNRMLPLYLLPLATHLVLSTVICFVEVWNTQDWPAEDINKNLPGYIGFFVIVIYPLSDSFCSKFNCSKPDLHYTVGRVFAVRSRPELHMKSMHPLDRFIKHLPLAGSYRPSTAELKIVEIVRIGDNHSARSVTVQVCILLTPNMLPAQTNLLAHIYDPFGSTDPHRACFWSGHAATEPPDFSQKDCQAIMKVVIDAETEFYTCNARYMDIHPRNILLLNTAKAWKIAIIDFGKILVRRYFQRKSNNISLEFRLHPCSAGIGFGDSGMSFIPELMWGYKSLYGG</sequence>
<dbReference type="PROSITE" id="PS51751">
    <property type="entry name" value="EXPERA"/>
    <property type="match status" value="1"/>
</dbReference>
<feature type="transmembrane region" description="Helical" evidence="6">
    <location>
        <begin position="106"/>
        <end position="129"/>
    </location>
</feature>
<evidence type="ECO:0000313" key="8">
    <source>
        <dbReference type="EMBL" id="OJD24151.1"/>
    </source>
</evidence>
<proteinExistence type="predicted"/>
<comment type="caution">
    <text evidence="8">The sequence shown here is derived from an EMBL/GenBank/DDBJ whole genome shotgun (WGS) entry which is preliminary data.</text>
</comment>
<dbReference type="PANTHER" id="PTHR31204">
    <property type="entry name" value="SIGMA INTRACELLULAR RECEPTOR 2"/>
    <property type="match status" value="1"/>
</dbReference>
<gene>
    <name evidence="8" type="ORF">ACJ73_04486</name>
</gene>
<dbReference type="Pfam" id="PF05241">
    <property type="entry name" value="EBP"/>
    <property type="match status" value="1"/>
</dbReference>
<accession>A0A1J9R6L7</accession>
<evidence type="ECO:0000256" key="5">
    <source>
        <dbReference type="PROSITE-ProRule" id="PRU01087"/>
    </source>
</evidence>
<keyword evidence="3 5" id="KW-1133">Transmembrane helix</keyword>
<dbReference type="GO" id="GO:0005783">
    <property type="term" value="C:endoplasmic reticulum"/>
    <property type="evidence" value="ECO:0007669"/>
    <property type="project" value="TreeGrafter"/>
</dbReference>
<dbReference type="VEuPathDB" id="FungiDB:ACJ73_04486"/>
<keyword evidence="2 5" id="KW-0812">Transmembrane</keyword>
<dbReference type="InterPro" id="IPR033118">
    <property type="entry name" value="EXPERA"/>
</dbReference>
<feature type="domain" description="EXPERA" evidence="7">
    <location>
        <begin position="19"/>
        <end position="155"/>
    </location>
</feature>
<evidence type="ECO:0000259" key="7">
    <source>
        <dbReference type="PROSITE" id="PS51751"/>
    </source>
</evidence>
<dbReference type="STRING" id="1658174.A0A1J9R6L7"/>
<evidence type="ECO:0000256" key="4">
    <source>
        <dbReference type="ARBA" id="ARBA00023136"/>
    </source>
</evidence>
<reference evidence="8 9" key="1">
    <citation type="submission" date="2015-08" db="EMBL/GenBank/DDBJ databases">
        <title>Emmonsia species relationships and genome sequence.</title>
        <authorList>
            <person name="Cuomo C.A."/>
            <person name="Schwartz I.S."/>
            <person name="Kenyon C."/>
            <person name="De Hoog G.S."/>
            <person name="Govender N.P."/>
            <person name="Botha A."/>
            <person name="Moreno L."/>
            <person name="De Vries M."/>
            <person name="Munoz J.F."/>
            <person name="Stielow J.B."/>
        </authorList>
    </citation>
    <scope>NUCLEOTIDE SEQUENCE [LARGE SCALE GENOMIC DNA]</scope>
    <source>
        <strain evidence="8 9">EI222</strain>
    </source>
</reference>
<protein>
    <recommendedName>
        <fullName evidence="7">EXPERA domain-containing protein</fullName>
    </recommendedName>
</protein>
<dbReference type="EMBL" id="LGTZ01000624">
    <property type="protein sequence ID" value="OJD24151.1"/>
    <property type="molecule type" value="Genomic_DNA"/>
</dbReference>